<comment type="caution">
    <text evidence="2">The sequence shown here is derived from an EMBL/GenBank/DDBJ whole genome shotgun (WGS) entry which is preliminary data.</text>
</comment>
<dbReference type="InterPro" id="IPR055411">
    <property type="entry name" value="LRR_FXL15/At3g58940/PEG3-like"/>
</dbReference>
<dbReference type="InterPro" id="IPR032675">
    <property type="entry name" value="LRR_dom_sf"/>
</dbReference>
<dbReference type="SUPFAM" id="SSF52047">
    <property type="entry name" value="RNI-like"/>
    <property type="match status" value="1"/>
</dbReference>
<dbReference type="Pfam" id="PF24758">
    <property type="entry name" value="LRR_At5g56370"/>
    <property type="match status" value="1"/>
</dbReference>
<sequence>MFRNGGSNNFRVHSFHKRFDRHSSKYFQRPELGAAEEMEGKSDIDVTADDRISKLPEPILQHILSFLHAKDAARMSILSRVWVSAWNSLSYLNFGDKFVSESKDIPKLLNAVDQALANRKKSKISIQKFSLKLPHHRWLSYVDSWITTLIACNTKELNLTVDRPIYQVIRKYNSLPHAIFAVKELQVLSLGGFKIDLPAGDGMIKLSSLRELHLSDVSLDEQFIQALCSSCCNLEDLSLRSIVRLTSFQVGETLPKLKKVNLEFCPYRFQLVDIAAINLEDLKIHSLYRNIEVVKITACKALKSLHLNGVDVTKNWLEKLFYSLQNLETLHLANCNNLRTTKITSDSLKWLTISCYNNLIVADFDTPNLLKFQCSCDPLSTFKLKASVLLEVTLHLYAEHGVFDWHSKLVKFLANFNYAKAIELMCDGYKEIVIPKDLRENFLPPLYGTNILQVNLEKQSSYSVVHIIDSMLWISPRPDTLSFTLPPGLKSLKFIYKDASDEDGKPCCASLPWKCWRHTLKQVKLQNFTHLEEEKLIKYFFANADNLEMVETSVLQIVHS</sequence>
<dbReference type="Pfam" id="PF23622">
    <property type="entry name" value="LRR_At1g61320_AtMIF1"/>
    <property type="match status" value="1"/>
</dbReference>
<dbReference type="InterPro" id="IPR036047">
    <property type="entry name" value="F-box-like_dom_sf"/>
</dbReference>
<evidence type="ECO:0000313" key="3">
    <source>
        <dbReference type="Proteomes" id="UP000823775"/>
    </source>
</evidence>
<dbReference type="EMBL" id="JACEIK010003187">
    <property type="protein sequence ID" value="MCD9640710.1"/>
    <property type="molecule type" value="Genomic_DNA"/>
</dbReference>
<dbReference type="PANTHER" id="PTHR34145:SF62">
    <property type="entry name" value="FBD DOMAIN-CONTAINING PROTEIN"/>
    <property type="match status" value="1"/>
</dbReference>
<dbReference type="InterPro" id="IPR055357">
    <property type="entry name" value="LRR_At1g61320_AtMIF1"/>
</dbReference>
<proteinExistence type="predicted"/>
<reference evidence="2 3" key="1">
    <citation type="journal article" date="2021" name="BMC Genomics">
        <title>Datura genome reveals duplications of psychoactive alkaloid biosynthetic genes and high mutation rate following tissue culture.</title>
        <authorList>
            <person name="Rajewski A."/>
            <person name="Carter-House D."/>
            <person name="Stajich J."/>
            <person name="Litt A."/>
        </authorList>
    </citation>
    <scope>NUCLEOTIDE SEQUENCE [LARGE SCALE GENOMIC DNA]</scope>
    <source>
        <strain evidence="2">AR-01</strain>
    </source>
</reference>
<dbReference type="PROSITE" id="PS50181">
    <property type="entry name" value="FBOX"/>
    <property type="match status" value="1"/>
</dbReference>
<name>A0ABS8V3U2_DATST</name>
<dbReference type="PANTHER" id="PTHR34145">
    <property type="entry name" value="OS02G0105600 PROTEIN"/>
    <property type="match status" value="1"/>
</dbReference>
<dbReference type="CDD" id="cd22160">
    <property type="entry name" value="F-box_AtFBL13-like"/>
    <property type="match status" value="1"/>
</dbReference>
<accession>A0ABS8V3U2</accession>
<dbReference type="Proteomes" id="UP000823775">
    <property type="component" value="Unassembled WGS sequence"/>
</dbReference>
<feature type="domain" description="F-box" evidence="1">
    <location>
        <begin position="49"/>
        <end position="82"/>
    </location>
</feature>
<dbReference type="Gene3D" id="1.20.1280.50">
    <property type="match status" value="1"/>
</dbReference>
<keyword evidence="3" id="KW-1185">Reference proteome</keyword>
<gene>
    <name evidence="2" type="ORF">HAX54_026186</name>
</gene>
<evidence type="ECO:0000259" key="1">
    <source>
        <dbReference type="PROSITE" id="PS50181"/>
    </source>
</evidence>
<dbReference type="Gene3D" id="3.80.10.10">
    <property type="entry name" value="Ribonuclease Inhibitor"/>
    <property type="match status" value="2"/>
</dbReference>
<dbReference type="SUPFAM" id="SSF81383">
    <property type="entry name" value="F-box domain"/>
    <property type="match status" value="1"/>
</dbReference>
<dbReference type="InterPro" id="IPR053772">
    <property type="entry name" value="At1g61320/At1g61330-like"/>
</dbReference>
<evidence type="ECO:0000313" key="2">
    <source>
        <dbReference type="EMBL" id="MCD9640710.1"/>
    </source>
</evidence>
<organism evidence="2 3">
    <name type="scientific">Datura stramonium</name>
    <name type="common">Jimsonweed</name>
    <name type="synonym">Common thornapple</name>
    <dbReference type="NCBI Taxonomy" id="4076"/>
    <lineage>
        <taxon>Eukaryota</taxon>
        <taxon>Viridiplantae</taxon>
        <taxon>Streptophyta</taxon>
        <taxon>Embryophyta</taxon>
        <taxon>Tracheophyta</taxon>
        <taxon>Spermatophyta</taxon>
        <taxon>Magnoliopsida</taxon>
        <taxon>eudicotyledons</taxon>
        <taxon>Gunneridae</taxon>
        <taxon>Pentapetalae</taxon>
        <taxon>asterids</taxon>
        <taxon>lamiids</taxon>
        <taxon>Solanales</taxon>
        <taxon>Solanaceae</taxon>
        <taxon>Solanoideae</taxon>
        <taxon>Datureae</taxon>
        <taxon>Datura</taxon>
    </lineage>
</organism>
<protein>
    <recommendedName>
        <fullName evidence="1">F-box domain-containing protein</fullName>
    </recommendedName>
</protein>
<dbReference type="Pfam" id="PF00646">
    <property type="entry name" value="F-box"/>
    <property type="match status" value="1"/>
</dbReference>
<dbReference type="InterPro" id="IPR053781">
    <property type="entry name" value="F-box_AtFBL13-like"/>
</dbReference>
<dbReference type="InterPro" id="IPR001810">
    <property type="entry name" value="F-box_dom"/>
</dbReference>